<organism evidence="1 2">
    <name type="scientific">Cellulomonas composti</name>
    <dbReference type="NCBI Taxonomy" id="266130"/>
    <lineage>
        <taxon>Bacteria</taxon>
        <taxon>Bacillati</taxon>
        <taxon>Actinomycetota</taxon>
        <taxon>Actinomycetes</taxon>
        <taxon>Micrococcales</taxon>
        <taxon>Cellulomonadaceae</taxon>
        <taxon>Cellulomonas</taxon>
    </lineage>
</organism>
<dbReference type="AlphaFoldDB" id="A0A511J7Y4"/>
<gene>
    <name evidence="1" type="ORF">CCO02nite_07680</name>
</gene>
<dbReference type="Proteomes" id="UP000321720">
    <property type="component" value="Unassembled WGS sequence"/>
</dbReference>
<accession>A0A511J7Y4</accession>
<dbReference type="OrthoDB" id="3334241at2"/>
<reference evidence="1 2" key="1">
    <citation type="submission" date="2019-07" db="EMBL/GenBank/DDBJ databases">
        <title>Whole genome shotgun sequence of Cellulomonas composti NBRC 100758.</title>
        <authorList>
            <person name="Hosoyama A."/>
            <person name="Uohara A."/>
            <person name="Ohji S."/>
            <person name="Ichikawa N."/>
        </authorList>
    </citation>
    <scope>NUCLEOTIDE SEQUENCE [LARGE SCALE GENOMIC DNA]</scope>
    <source>
        <strain evidence="1 2">NBRC 100758</strain>
    </source>
</reference>
<comment type="caution">
    <text evidence="1">The sequence shown here is derived from an EMBL/GenBank/DDBJ whole genome shotgun (WGS) entry which is preliminary data.</text>
</comment>
<dbReference type="RefSeq" id="WP_146841711.1">
    <property type="nucleotide sequence ID" value="NZ_BJWG01000002.1"/>
</dbReference>
<keyword evidence="2" id="KW-1185">Reference proteome</keyword>
<name>A0A511J7Y4_9CELL</name>
<protein>
    <recommendedName>
        <fullName evidence="3">Activator of HSP90 ATPase</fullName>
    </recommendedName>
</protein>
<sequence>MSLDRREIVSLDVAVPMATVWEHLRDTELARRWFAWDGPGYDEELHRFLVELPTEHRDVVGDATTHALSWPNHDELVLRAAAHEPGHTHLTVTRRSHEGLLDVYDGVRDVHDEDWLTSVHQLKFALEVHPGVDRRTLAVQGLDAGDRRNRLLDRAGLHGVRGIPVGGNVEVHRPDGSTLGGTLVYRTVFQFGLHLHGLTESLLVVRETPAAASPPHGQVAAVISTFGLTDEQWDEVERRWEGWWPHRGAVLGAGVPAGVVG</sequence>
<evidence type="ECO:0000313" key="2">
    <source>
        <dbReference type="Proteomes" id="UP000321720"/>
    </source>
</evidence>
<evidence type="ECO:0008006" key="3">
    <source>
        <dbReference type="Google" id="ProtNLM"/>
    </source>
</evidence>
<proteinExistence type="predicted"/>
<dbReference type="EMBL" id="BJWG01000002">
    <property type="protein sequence ID" value="GEL94110.1"/>
    <property type="molecule type" value="Genomic_DNA"/>
</dbReference>
<evidence type="ECO:0000313" key="1">
    <source>
        <dbReference type="EMBL" id="GEL94110.1"/>
    </source>
</evidence>